<dbReference type="PANTHER" id="PTHR34709:SF52">
    <property type="entry name" value="OS07G0548100 PROTEIN"/>
    <property type="match status" value="1"/>
</dbReference>
<reference evidence="2" key="2">
    <citation type="submission" date="2021-02" db="EMBL/GenBank/DDBJ databases">
        <authorList>
            <person name="Kimball J.A."/>
            <person name="Haas M.W."/>
            <person name="Macchietto M."/>
            <person name="Kono T."/>
            <person name="Duquette J."/>
            <person name="Shao M."/>
        </authorList>
    </citation>
    <scope>NUCLEOTIDE SEQUENCE</scope>
    <source>
        <tissue evidence="2">Fresh leaf tissue</tissue>
    </source>
</reference>
<name>A0A8J5TFU3_ZIZPA</name>
<dbReference type="PANTHER" id="PTHR34709">
    <property type="entry name" value="OS10G0396666 PROTEIN"/>
    <property type="match status" value="1"/>
</dbReference>
<evidence type="ECO:0000313" key="2">
    <source>
        <dbReference type="EMBL" id="KAG8080184.1"/>
    </source>
</evidence>
<dbReference type="AlphaFoldDB" id="A0A8J5TFU3"/>
<proteinExistence type="predicted"/>
<keyword evidence="3" id="KW-1185">Reference proteome</keyword>
<dbReference type="Pfam" id="PF00646">
    <property type="entry name" value="F-box"/>
    <property type="match status" value="1"/>
</dbReference>
<gene>
    <name evidence="2" type="ORF">GUJ93_ZPchr0007g3675</name>
</gene>
<sequence length="506" mass="56819">MDGDGDSDGRADVPAASAEAEISGAVVPSAAVDLLSDLPDDLLVYILLHLDPVDAAEAARTCVLSRRWRDLWVQVPSLVFLCLNPVGCARVHAALAARARAIAAPDITRLHVYYFAGHSFPPTASWLSLAPPVLSGELVFFKDWQTPIAANELPTDIMKRTAFELPCFKKATKIYLHLEFLTLLLPPSGAFNALTELKLEQIRFDGQFILGDSMFPSLKRLLIDNTLGLVDLALNSSSLVWLKLSHLRGLQRINVEAHSLELLCVVHCLRYNVQVARFSMEGLKVLRWRDRLDPILVNFSEMPHLQQLTIFEFTPYGWPGSNPNQDLFRIINHFSSIQYLQLMVSIEPDLSDTESKMEGITSLPNIEILSLVLFSHGHVIGASVLYLLRMCTGIRELSLKLPENSEVLNTCPLNCICDQQPNWRAGHILMKFLREAEILNFRGEGHEVDLLKLLLRAAPGLRRLRITCHRYFAAWERLSEYSQRLAGHHSKLRSVEVSQVMTPLQP</sequence>
<dbReference type="EMBL" id="JAAALK010000282">
    <property type="protein sequence ID" value="KAG8080184.1"/>
    <property type="molecule type" value="Genomic_DNA"/>
</dbReference>
<dbReference type="OrthoDB" id="597683at2759"/>
<comment type="caution">
    <text evidence="2">The sequence shown here is derived from an EMBL/GenBank/DDBJ whole genome shotgun (WGS) entry which is preliminary data.</text>
</comment>
<dbReference type="Proteomes" id="UP000729402">
    <property type="component" value="Unassembled WGS sequence"/>
</dbReference>
<evidence type="ECO:0000313" key="3">
    <source>
        <dbReference type="Proteomes" id="UP000729402"/>
    </source>
</evidence>
<evidence type="ECO:0000259" key="1">
    <source>
        <dbReference type="PROSITE" id="PS50181"/>
    </source>
</evidence>
<dbReference type="PROSITE" id="PS50181">
    <property type="entry name" value="FBOX"/>
    <property type="match status" value="1"/>
</dbReference>
<dbReference type="InterPro" id="IPR001810">
    <property type="entry name" value="F-box_dom"/>
</dbReference>
<reference evidence="2" key="1">
    <citation type="journal article" date="2021" name="bioRxiv">
        <title>Whole Genome Assembly and Annotation of Northern Wild Rice, Zizania palustris L., Supports a Whole Genome Duplication in the Zizania Genus.</title>
        <authorList>
            <person name="Haas M."/>
            <person name="Kono T."/>
            <person name="Macchietto M."/>
            <person name="Millas R."/>
            <person name="McGilp L."/>
            <person name="Shao M."/>
            <person name="Duquette J."/>
            <person name="Hirsch C.N."/>
            <person name="Kimball J."/>
        </authorList>
    </citation>
    <scope>NUCLEOTIDE SEQUENCE</scope>
    <source>
        <tissue evidence="2">Fresh leaf tissue</tissue>
    </source>
</reference>
<organism evidence="2 3">
    <name type="scientific">Zizania palustris</name>
    <name type="common">Northern wild rice</name>
    <dbReference type="NCBI Taxonomy" id="103762"/>
    <lineage>
        <taxon>Eukaryota</taxon>
        <taxon>Viridiplantae</taxon>
        <taxon>Streptophyta</taxon>
        <taxon>Embryophyta</taxon>
        <taxon>Tracheophyta</taxon>
        <taxon>Spermatophyta</taxon>
        <taxon>Magnoliopsida</taxon>
        <taxon>Liliopsida</taxon>
        <taxon>Poales</taxon>
        <taxon>Poaceae</taxon>
        <taxon>BOP clade</taxon>
        <taxon>Oryzoideae</taxon>
        <taxon>Oryzeae</taxon>
        <taxon>Zizaniinae</taxon>
        <taxon>Zizania</taxon>
    </lineage>
</organism>
<feature type="domain" description="F-box" evidence="1">
    <location>
        <begin position="32"/>
        <end position="83"/>
    </location>
</feature>
<protein>
    <recommendedName>
        <fullName evidence="1">F-box domain-containing protein</fullName>
    </recommendedName>
</protein>
<dbReference type="InterPro" id="IPR055312">
    <property type="entry name" value="FBL15-like"/>
</dbReference>
<accession>A0A8J5TFU3</accession>